<evidence type="ECO:0008006" key="9">
    <source>
        <dbReference type="Google" id="ProtNLM"/>
    </source>
</evidence>
<dbReference type="Pfam" id="PF00891">
    <property type="entry name" value="Methyltransf_2"/>
    <property type="match status" value="1"/>
</dbReference>
<name>A0A0E0M5S1_ORYPU</name>
<keyword evidence="8" id="KW-1185">Reference proteome</keyword>
<dbReference type="InterPro" id="IPR036388">
    <property type="entry name" value="WH-like_DNA-bd_sf"/>
</dbReference>
<accession>A0A0E0M5S1</accession>
<dbReference type="PROSITE" id="PS51683">
    <property type="entry name" value="SAM_OMT_II"/>
    <property type="match status" value="1"/>
</dbReference>
<dbReference type="PIRSF" id="PIRSF005739">
    <property type="entry name" value="O-mtase"/>
    <property type="match status" value="1"/>
</dbReference>
<organism evidence="7">
    <name type="scientific">Oryza punctata</name>
    <name type="common">Red rice</name>
    <dbReference type="NCBI Taxonomy" id="4537"/>
    <lineage>
        <taxon>Eukaryota</taxon>
        <taxon>Viridiplantae</taxon>
        <taxon>Streptophyta</taxon>
        <taxon>Embryophyta</taxon>
        <taxon>Tracheophyta</taxon>
        <taxon>Spermatophyta</taxon>
        <taxon>Magnoliopsida</taxon>
        <taxon>Liliopsida</taxon>
        <taxon>Poales</taxon>
        <taxon>Poaceae</taxon>
        <taxon>BOP clade</taxon>
        <taxon>Oryzoideae</taxon>
        <taxon>Oryzeae</taxon>
        <taxon>Oryzinae</taxon>
        <taxon>Oryza</taxon>
    </lineage>
</organism>
<dbReference type="GO" id="GO:0046983">
    <property type="term" value="F:protein dimerization activity"/>
    <property type="evidence" value="ECO:0007669"/>
    <property type="project" value="InterPro"/>
</dbReference>
<dbReference type="FunFam" id="1.10.10.10:FF:000213">
    <property type="entry name" value="Coniferyl alcohol 9-O-methyltransferase"/>
    <property type="match status" value="1"/>
</dbReference>
<dbReference type="InterPro" id="IPR029063">
    <property type="entry name" value="SAM-dependent_MTases_sf"/>
</dbReference>
<evidence type="ECO:0000256" key="3">
    <source>
        <dbReference type="ARBA" id="ARBA00022691"/>
    </source>
</evidence>
<keyword evidence="3" id="KW-0949">S-adenosyl-L-methionine</keyword>
<evidence type="ECO:0000256" key="4">
    <source>
        <dbReference type="PIRSR" id="PIRSR005739-1"/>
    </source>
</evidence>
<keyword evidence="1" id="KW-0489">Methyltransferase</keyword>
<evidence type="ECO:0000259" key="5">
    <source>
        <dbReference type="Pfam" id="PF00891"/>
    </source>
</evidence>
<dbReference type="InterPro" id="IPR036390">
    <property type="entry name" value="WH_DNA-bd_sf"/>
</dbReference>
<feature type="domain" description="O-methyltransferase C-terminal" evidence="5">
    <location>
        <begin position="154"/>
        <end position="350"/>
    </location>
</feature>
<feature type="domain" description="O-methyltransferase dimerisation" evidence="6">
    <location>
        <begin position="23"/>
        <end position="111"/>
    </location>
</feature>
<dbReference type="InterPro" id="IPR012967">
    <property type="entry name" value="COMT_dimerisation"/>
</dbReference>
<dbReference type="GO" id="GO:0032259">
    <property type="term" value="P:methylation"/>
    <property type="evidence" value="ECO:0007669"/>
    <property type="project" value="UniProtKB-KW"/>
</dbReference>
<reference evidence="7" key="1">
    <citation type="submission" date="2015-04" db="UniProtKB">
        <authorList>
            <consortium name="EnsemblPlants"/>
        </authorList>
    </citation>
    <scope>IDENTIFICATION</scope>
</reference>
<dbReference type="AlphaFoldDB" id="A0A0E0M5S1"/>
<proteinExistence type="predicted"/>
<sequence>MTLRLLAEVSPQDLLAGFAELHHHLLGYVKSMALKCAVDLGIPDAIHRRGGAATLEEIATDTSIHPAKVADLHRVMELLSTTGIFSATTTANDGDAAAVVYRLTTACRFLIGSRNLSPVVQFVVSPLIVTSFLTMAKWFRISEEAEPDQAAAKSLFELAHGCSQWEMASKDTSLNTILNNSMAADSQLFLELVVAEKGRIFRGLSSLVDVGGGHGAGTKVIAKAFPHIKCTVLDLSHVVSQATVGGGNLHFVAGDMFQSIPPADAILLKNILHDWADEDCIKILERCKETIPPRKDGGKVIIMEMVRGSGQGDSRIHEMEAIQNLFMICINGMERDEHGWKKIFSAAGFSDYKIMPVFGPLSVIEIYT</sequence>
<evidence type="ECO:0000256" key="1">
    <source>
        <dbReference type="ARBA" id="ARBA00022603"/>
    </source>
</evidence>
<dbReference type="eggNOG" id="KOG3178">
    <property type="taxonomic scope" value="Eukaryota"/>
</dbReference>
<dbReference type="Gene3D" id="3.40.50.150">
    <property type="entry name" value="Vaccinia Virus protein VP39"/>
    <property type="match status" value="1"/>
</dbReference>
<dbReference type="Pfam" id="PF08100">
    <property type="entry name" value="Dimerisation"/>
    <property type="match status" value="1"/>
</dbReference>
<dbReference type="HOGENOM" id="CLU_005533_7_0_1"/>
<evidence type="ECO:0000259" key="6">
    <source>
        <dbReference type="Pfam" id="PF08100"/>
    </source>
</evidence>
<keyword evidence="2" id="KW-0808">Transferase</keyword>
<dbReference type="FunFam" id="3.40.50.150:FF:000206">
    <property type="entry name" value="O-methyltransferase ZRP4"/>
    <property type="match status" value="1"/>
</dbReference>
<dbReference type="GO" id="GO:0008171">
    <property type="term" value="F:O-methyltransferase activity"/>
    <property type="evidence" value="ECO:0007669"/>
    <property type="project" value="InterPro"/>
</dbReference>
<dbReference type="Gene3D" id="1.10.10.10">
    <property type="entry name" value="Winged helix-like DNA-binding domain superfamily/Winged helix DNA-binding domain"/>
    <property type="match status" value="1"/>
</dbReference>
<evidence type="ECO:0000313" key="8">
    <source>
        <dbReference type="Proteomes" id="UP000026962"/>
    </source>
</evidence>
<dbReference type="InterPro" id="IPR001077">
    <property type="entry name" value="COMT_C"/>
</dbReference>
<dbReference type="Proteomes" id="UP000026962">
    <property type="component" value="Chromosome 10"/>
</dbReference>
<evidence type="ECO:0000256" key="2">
    <source>
        <dbReference type="ARBA" id="ARBA00022679"/>
    </source>
</evidence>
<dbReference type="PANTHER" id="PTHR11746">
    <property type="entry name" value="O-METHYLTRANSFERASE"/>
    <property type="match status" value="1"/>
</dbReference>
<feature type="active site" description="Proton acceptor" evidence="4">
    <location>
        <position position="273"/>
    </location>
</feature>
<protein>
    <recommendedName>
        <fullName evidence="9">O-methyltransferase domain-containing protein</fullName>
    </recommendedName>
</protein>
<dbReference type="SUPFAM" id="SSF46785">
    <property type="entry name" value="Winged helix' DNA-binding domain"/>
    <property type="match status" value="1"/>
</dbReference>
<reference evidence="7" key="2">
    <citation type="submission" date="2018-05" db="EMBL/GenBank/DDBJ databases">
        <title>OpunRS2 (Oryza punctata Reference Sequence Version 2).</title>
        <authorList>
            <person name="Zhang J."/>
            <person name="Kudrna D."/>
            <person name="Lee S."/>
            <person name="Talag J."/>
            <person name="Welchert J."/>
            <person name="Wing R.A."/>
        </authorList>
    </citation>
    <scope>NUCLEOTIDE SEQUENCE [LARGE SCALE GENOMIC DNA]</scope>
</reference>
<dbReference type="Gramene" id="OPUNC10G02820.1">
    <property type="protein sequence ID" value="OPUNC10G02820.1"/>
    <property type="gene ID" value="OPUNC10G02820"/>
</dbReference>
<evidence type="ECO:0000313" key="7">
    <source>
        <dbReference type="EnsemblPlants" id="OPUNC10G02820.1"/>
    </source>
</evidence>
<dbReference type="InterPro" id="IPR016461">
    <property type="entry name" value="COMT-like"/>
</dbReference>
<dbReference type="OMA" id="MEAIQNM"/>
<dbReference type="EnsemblPlants" id="OPUNC10G02820.1">
    <property type="protein sequence ID" value="OPUNC10G02820.1"/>
    <property type="gene ID" value="OPUNC10G02820"/>
</dbReference>
<dbReference type="SUPFAM" id="SSF53335">
    <property type="entry name" value="S-adenosyl-L-methionine-dependent methyltransferases"/>
    <property type="match status" value="1"/>
</dbReference>